<protein>
    <submittedName>
        <fullName evidence="2">Sulfoxide reductase heme-binding subunit YedZ</fullName>
    </submittedName>
</protein>
<sequence>MMKFTPDSRISNRFFHHGVLVLFNILLLGGLYFAVESPDVKYKWSMSTAYVSLLLLGATLLTGPLNILRRQRNPVSTDLRRDIGIWSGIVGLAHVAIGWQVHMGNMLLYFFEEDKLTKELSLRADLFGFANYTGLAGGIILVLLLALSNDLSLRKLKAPRWKYWQRWNYLFYVLVVVHGVSYQVIESRKLPYPLLLAALILPVLVIQFRGFSHY</sequence>
<gene>
    <name evidence="2" type="ORF">SAMN00120144_2010</name>
</gene>
<keyword evidence="3" id="KW-1185">Reference proteome</keyword>
<proteinExistence type="predicted"/>
<feature type="transmembrane region" description="Helical" evidence="1">
    <location>
        <begin position="167"/>
        <end position="185"/>
    </location>
</feature>
<evidence type="ECO:0000313" key="3">
    <source>
        <dbReference type="Proteomes" id="UP000192266"/>
    </source>
</evidence>
<organism evidence="2 3">
    <name type="scientific">Hymenobacter roseosalivarius DSM 11622</name>
    <dbReference type="NCBI Taxonomy" id="645990"/>
    <lineage>
        <taxon>Bacteria</taxon>
        <taxon>Pseudomonadati</taxon>
        <taxon>Bacteroidota</taxon>
        <taxon>Cytophagia</taxon>
        <taxon>Cytophagales</taxon>
        <taxon>Hymenobacteraceae</taxon>
        <taxon>Hymenobacter</taxon>
    </lineage>
</organism>
<feature type="transmembrane region" description="Helical" evidence="1">
    <location>
        <begin position="89"/>
        <end position="111"/>
    </location>
</feature>
<feature type="transmembrane region" description="Helical" evidence="1">
    <location>
        <begin position="47"/>
        <end position="68"/>
    </location>
</feature>
<dbReference type="AlphaFoldDB" id="A0A1W1VMH3"/>
<reference evidence="2 3" key="1">
    <citation type="submission" date="2017-04" db="EMBL/GenBank/DDBJ databases">
        <authorList>
            <person name="Afonso C.L."/>
            <person name="Miller P.J."/>
            <person name="Scott M.A."/>
            <person name="Spackman E."/>
            <person name="Goraichik I."/>
            <person name="Dimitrov K.M."/>
            <person name="Suarez D.L."/>
            <person name="Swayne D.E."/>
        </authorList>
    </citation>
    <scope>NUCLEOTIDE SEQUENCE [LARGE SCALE GENOMIC DNA]</scope>
    <source>
        <strain evidence="2 3">DSM 11622</strain>
    </source>
</reference>
<name>A0A1W1VMH3_9BACT</name>
<feature type="transmembrane region" description="Helical" evidence="1">
    <location>
        <begin position="126"/>
        <end position="147"/>
    </location>
</feature>
<dbReference type="EMBL" id="FWWW01000067">
    <property type="protein sequence ID" value="SMB94483.1"/>
    <property type="molecule type" value="Genomic_DNA"/>
</dbReference>
<dbReference type="OrthoDB" id="120099at2"/>
<dbReference type="Proteomes" id="UP000192266">
    <property type="component" value="Unassembled WGS sequence"/>
</dbReference>
<feature type="transmembrane region" description="Helical" evidence="1">
    <location>
        <begin position="191"/>
        <end position="211"/>
    </location>
</feature>
<dbReference type="RefSeq" id="WP_084445158.1">
    <property type="nucleotide sequence ID" value="NZ_FWWW01000067.1"/>
</dbReference>
<evidence type="ECO:0000313" key="2">
    <source>
        <dbReference type="EMBL" id="SMB94483.1"/>
    </source>
</evidence>
<feature type="transmembrane region" description="Helical" evidence="1">
    <location>
        <begin position="14"/>
        <end position="35"/>
    </location>
</feature>
<keyword evidence="1" id="KW-1133">Transmembrane helix</keyword>
<accession>A0A1W1VMH3</accession>
<keyword evidence="1" id="KW-0472">Membrane</keyword>
<keyword evidence="1" id="KW-0812">Transmembrane</keyword>
<evidence type="ECO:0000256" key="1">
    <source>
        <dbReference type="SAM" id="Phobius"/>
    </source>
</evidence>